<evidence type="ECO:0000256" key="1">
    <source>
        <dbReference type="SAM" id="Phobius"/>
    </source>
</evidence>
<sequence>MSLEHEMRYPHCYINLLLFGKIFACLNVFGLPFAEVQSNVGVYLLDIFELFLLMSGSR</sequence>
<keyword evidence="1" id="KW-0812">Transmembrane</keyword>
<organism evidence="2 3">
    <name type="scientific">Stephania yunnanensis</name>
    <dbReference type="NCBI Taxonomy" id="152371"/>
    <lineage>
        <taxon>Eukaryota</taxon>
        <taxon>Viridiplantae</taxon>
        <taxon>Streptophyta</taxon>
        <taxon>Embryophyta</taxon>
        <taxon>Tracheophyta</taxon>
        <taxon>Spermatophyta</taxon>
        <taxon>Magnoliopsida</taxon>
        <taxon>Ranunculales</taxon>
        <taxon>Menispermaceae</taxon>
        <taxon>Menispermoideae</taxon>
        <taxon>Cissampelideae</taxon>
        <taxon>Stephania</taxon>
    </lineage>
</organism>
<dbReference type="Proteomes" id="UP001420932">
    <property type="component" value="Unassembled WGS sequence"/>
</dbReference>
<accession>A0AAP0EVX1</accession>
<proteinExistence type="predicted"/>
<keyword evidence="3" id="KW-1185">Reference proteome</keyword>
<reference evidence="2 3" key="1">
    <citation type="submission" date="2024-01" db="EMBL/GenBank/DDBJ databases">
        <title>Genome assemblies of Stephania.</title>
        <authorList>
            <person name="Yang L."/>
        </authorList>
    </citation>
    <scope>NUCLEOTIDE SEQUENCE [LARGE SCALE GENOMIC DNA]</scope>
    <source>
        <strain evidence="2">YNDBR</strain>
        <tissue evidence="2">Leaf</tissue>
    </source>
</reference>
<keyword evidence="1" id="KW-1133">Transmembrane helix</keyword>
<protein>
    <recommendedName>
        <fullName evidence="4">Transmembrane protein</fullName>
    </recommendedName>
</protein>
<dbReference type="AlphaFoldDB" id="A0AAP0EVX1"/>
<gene>
    <name evidence="2" type="ORF">Syun_026172</name>
</gene>
<comment type="caution">
    <text evidence="2">The sequence shown here is derived from an EMBL/GenBank/DDBJ whole genome shotgun (WGS) entry which is preliminary data.</text>
</comment>
<evidence type="ECO:0008006" key="4">
    <source>
        <dbReference type="Google" id="ProtNLM"/>
    </source>
</evidence>
<keyword evidence="1" id="KW-0472">Membrane</keyword>
<feature type="transmembrane region" description="Helical" evidence="1">
    <location>
        <begin position="12"/>
        <end position="34"/>
    </location>
</feature>
<dbReference type="EMBL" id="JBBNAF010000011">
    <property type="protein sequence ID" value="KAK9099127.1"/>
    <property type="molecule type" value="Genomic_DNA"/>
</dbReference>
<evidence type="ECO:0000313" key="2">
    <source>
        <dbReference type="EMBL" id="KAK9099127.1"/>
    </source>
</evidence>
<evidence type="ECO:0000313" key="3">
    <source>
        <dbReference type="Proteomes" id="UP001420932"/>
    </source>
</evidence>
<name>A0AAP0EVX1_9MAGN</name>